<dbReference type="PATRIC" id="fig|29311.18.peg.3835"/>
<dbReference type="Proteomes" id="UP000036334">
    <property type="component" value="Unassembled WGS sequence"/>
</dbReference>
<organism evidence="2 3">
    <name type="scientific">Mycobacterium haemophilum</name>
    <dbReference type="NCBI Taxonomy" id="29311"/>
    <lineage>
        <taxon>Bacteria</taxon>
        <taxon>Bacillati</taxon>
        <taxon>Actinomycetota</taxon>
        <taxon>Actinomycetes</taxon>
        <taxon>Mycobacteriales</taxon>
        <taxon>Mycobacteriaceae</taxon>
        <taxon>Mycobacterium</taxon>
    </lineage>
</organism>
<dbReference type="Pfam" id="PF00934">
    <property type="entry name" value="PE"/>
    <property type="match status" value="1"/>
</dbReference>
<feature type="domain" description="PE" evidence="1">
    <location>
        <begin position="4"/>
        <end position="94"/>
    </location>
</feature>
<reference evidence="2 3" key="1">
    <citation type="submission" date="2015-05" db="EMBL/GenBank/DDBJ databases">
        <title>Genome sequence of Mycobacterium haemophilum.</title>
        <authorList>
            <person name="Greninger A.L."/>
            <person name="Cunningham G."/>
            <person name="Miller S."/>
        </authorList>
    </citation>
    <scope>NUCLEOTIDE SEQUENCE [LARGE SCALE GENOMIC DNA]</scope>
    <source>
        <strain evidence="3">UC1</strain>
    </source>
</reference>
<dbReference type="InterPro" id="IPR038332">
    <property type="entry name" value="PPE_sf"/>
</dbReference>
<evidence type="ECO:0000259" key="1">
    <source>
        <dbReference type="Pfam" id="PF00934"/>
    </source>
</evidence>
<comment type="caution">
    <text evidence="2">The sequence shown here is derived from an EMBL/GenBank/DDBJ whole genome shotgun (WGS) entry which is preliminary data.</text>
</comment>
<dbReference type="SUPFAM" id="SSF140459">
    <property type="entry name" value="PE/PPE dimer-like"/>
    <property type="match status" value="1"/>
</dbReference>
<dbReference type="RefSeq" id="WP_047314485.1">
    <property type="nucleotide sequence ID" value="NZ_LDPQ01000006.1"/>
</dbReference>
<name>A0A0I9UI86_9MYCO</name>
<dbReference type="EMBL" id="LDPR01000008">
    <property type="protein sequence ID" value="KLO36590.1"/>
    <property type="molecule type" value="Genomic_DNA"/>
</dbReference>
<dbReference type="AlphaFoldDB" id="A0A0I9UI86"/>
<dbReference type="InterPro" id="IPR000084">
    <property type="entry name" value="PE-PGRS_N"/>
</dbReference>
<accession>A0A0I9UI86</accession>
<evidence type="ECO:0000313" key="3">
    <source>
        <dbReference type="Proteomes" id="UP000036334"/>
    </source>
</evidence>
<proteinExistence type="predicted"/>
<keyword evidence="3" id="KW-1185">Reference proteome</keyword>
<dbReference type="STRING" id="1202450.B586_01560"/>
<dbReference type="Gene3D" id="1.10.287.850">
    <property type="entry name" value="HP0062-like domain"/>
    <property type="match status" value="1"/>
</dbReference>
<protein>
    <recommendedName>
        <fullName evidence="1">PE domain-containing protein</fullName>
    </recommendedName>
</protein>
<gene>
    <name evidence="2" type="ORF">ABH38_11465</name>
</gene>
<evidence type="ECO:0000313" key="2">
    <source>
        <dbReference type="EMBL" id="KLO36590.1"/>
    </source>
</evidence>
<sequence>MPFLITAPGVLATAAGALRDVGDRIDAASAAAGKTTASVVPPGRDEVSTYAAKQLCAAAADYHMVMGGGSVTLELFLTALAYGEEHYSRAEEANAKSCAVM</sequence>